<dbReference type="Proteomes" id="UP000762676">
    <property type="component" value="Unassembled WGS sequence"/>
</dbReference>
<dbReference type="InterPro" id="IPR046347">
    <property type="entry name" value="bZIP_sf"/>
</dbReference>
<reference evidence="3 4" key="1">
    <citation type="journal article" date="2021" name="Elife">
        <title>Chloroplast acquisition without the gene transfer in kleptoplastic sea slugs, Plakobranchus ocellatus.</title>
        <authorList>
            <person name="Maeda T."/>
            <person name="Takahashi S."/>
            <person name="Yoshida T."/>
            <person name="Shimamura S."/>
            <person name="Takaki Y."/>
            <person name="Nagai Y."/>
            <person name="Toyoda A."/>
            <person name="Suzuki Y."/>
            <person name="Arimoto A."/>
            <person name="Ishii H."/>
            <person name="Satoh N."/>
            <person name="Nishiyama T."/>
            <person name="Hasebe M."/>
            <person name="Maruyama T."/>
            <person name="Minagawa J."/>
            <person name="Obokata J."/>
            <person name="Shigenobu S."/>
        </authorList>
    </citation>
    <scope>NUCLEOTIDE SEQUENCE [LARGE SCALE GENOMIC DNA]</scope>
</reference>
<evidence type="ECO:0000313" key="4">
    <source>
        <dbReference type="Proteomes" id="UP000762676"/>
    </source>
</evidence>
<keyword evidence="4" id="KW-1185">Reference proteome</keyword>
<proteinExistence type="predicted"/>
<dbReference type="GO" id="GO:0003700">
    <property type="term" value="F:DNA-binding transcription factor activity"/>
    <property type="evidence" value="ECO:0007669"/>
    <property type="project" value="InterPro"/>
</dbReference>
<dbReference type="SMART" id="SM00338">
    <property type="entry name" value="BRLZ"/>
    <property type="match status" value="1"/>
</dbReference>
<evidence type="ECO:0000256" key="1">
    <source>
        <dbReference type="SAM" id="MobiDB-lite"/>
    </source>
</evidence>
<evidence type="ECO:0000259" key="2">
    <source>
        <dbReference type="PROSITE" id="PS50217"/>
    </source>
</evidence>
<dbReference type="Gene3D" id="1.20.5.170">
    <property type="match status" value="1"/>
</dbReference>
<sequence>MIIPPAPPVDNDEDGGGQWSSEHATMIPPEPPVNDNDGGQRCFEHAAMPPTPLVNDEGEQRRSEHAMLASAAGGQWRSLHLMSSWQQEQPSKASTALEDEKQRKQRIRNRKSAARSRQKQKEYVGALVYENELLKKEKTSLLHKIWALEQCDASGPKPFSLKVKEGQREAQQRTRFPVLMHGGESAAAFHQKISAPGRVYVLLFSKQKVRPPRQAGPTFGFLFRLGRRQ</sequence>
<accession>A0AAV4GXQ4</accession>
<organism evidence="3 4">
    <name type="scientific">Elysia marginata</name>
    <dbReference type="NCBI Taxonomy" id="1093978"/>
    <lineage>
        <taxon>Eukaryota</taxon>
        <taxon>Metazoa</taxon>
        <taxon>Spiralia</taxon>
        <taxon>Lophotrochozoa</taxon>
        <taxon>Mollusca</taxon>
        <taxon>Gastropoda</taxon>
        <taxon>Heterobranchia</taxon>
        <taxon>Euthyneura</taxon>
        <taxon>Panpulmonata</taxon>
        <taxon>Sacoglossa</taxon>
        <taxon>Placobranchoidea</taxon>
        <taxon>Plakobranchidae</taxon>
        <taxon>Elysia</taxon>
    </lineage>
</organism>
<dbReference type="EMBL" id="BMAT01005221">
    <property type="protein sequence ID" value="GFR89301.1"/>
    <property type="molecule type" value="Genomic_DNA"/>
</dbReference>
<gene>
    <name evidence="3" type="ORF">ElyMa_002539700</name>
</gene>
<feature type="compositionally biased region" description="Polar residues" evidence="1">
    <location>
        <begin position="83"/>
        <end position="94"/>
    </location>
</feature>
<name>A0AAV4GXQ4_9GAST</name>
<dbReference type="PROSITE" id="PS00036">
    <property type="entry name" value="BZIP_BASIC"/>
    <property type="match status" value="1"/>
</dbReference>
<feature type="domain" description="BZIP" evidence="2">
    <location>
        <begin position="99"/>
        <end position="150"/>
    </location>
</feature>
<dbReference type="SUPFAM" id="SSF57959">
    <property type="entry name" value="Leucine zipper domain"/>
    <property type="match status" value="1"/>
</dbReference>
<evidence type="ECO:0000313" key="3">
    <source>
        <dbReference type="EMBL" id="GFR89301.1"/>
    </source>
</evidence>
<feature type="region of interest" description="Disordered" evidence="1">
    <location>
        <begin position="83"/>
        <end position="118"/>
    </location>
</feature>
<comment type="caution">
    <text evidence="3">The sequence shown here is derived from an EMBL/GenBank/DDBJ whole genome shotgun (WGS) entry which is preliminary data.</text>
</comment>
<feature type="compositionally biased region" description="Basic residues" evidence="1">
    <location>
        <begin position="103"/>
        <end position="118"/>
    </location>
</feature>
<dbReference type="PROSITE" id="PS50217">
    <property type="entry name" value="BZIP"/>
    <property type="match status" value="1"/>
</dbReference>
<feature type="region of interest" description="Disordered" evidence="1">
    <location>
        <begin position="1"/>
        <end position="62"/>
    </location>
</feature>
<dbReference type="InterPro" id="IPR004827">
    <property type="entry name" value="bZIP"/>
</dbReference>
<dbReference type="Pfam" id="PF00170">
    <property type="entry name" value="bZIP_1"/>
    <property type="match status" value="1"/>
</dbReference>
<protein>
    <recommendedName>
        <fullName evidence="2">BZIP domain-containing protein</fullName>
    </recommendedName>
</protein>
<dbReference type="CDD" id="cd14686">
    <property type="entry name" value="bZIP"/>
    <property type="match status" value="1"/>
</dbReference>
<dbReference type="AlphaFoldDB" id="A0AAV4GXQ4"/>